<evidence type="ECO:0000256" key="1">
    <source>
        <dbReference type="ARBA" id="ARBA00001798"/>
    </source>
</evidence>
<feature type="compositionally biased region" description="Polar residues" evidence="9">
    <location>
        <begin position="43"/>
        <end position="56"/>
    </location>
</feature>
<feature type="compositionally biased region" description="Basic and acidic residues" evidence="9">
    <location>
        <begin position="204"/>
        <end position="217"/>
    </location>
</feature>
<feature type="compositionally biased region" description="Polar residues" evidence="9">
    <location>
        <begin position="69"/>
        <end position="80"/>
    </location>
</feature>
<keyword evidence="5" id="KW-0677">Repeat</keyword>
<name>A0A3M6XLQ7_HORWE</name>
<keyword evidence="8" id="KW-0862">Zinc</keyword>
<dbReference type="VEuPathDB" id="FungiDB:BTJ68_05924"/>
<dbReference type="PANTHER" id="PTHR11685">
    <property type="entry name" value="RBR FAMILY RING FINGER AND IBR DOMAIN-CONTAINING"/>
    <property type="match status" value="1"/>
</dbReference>
<evidence type="ECO:0000256" key="9">
    <source>
        <dbReference type="SAM" id="MobiDB-lite"/>
    </source>
</evidence>
<dbReference type="SMART" id="SM00647">
    <property type="entry name" value="IBR"/>
    <property type="match status" value="2"/>
</dbReference>
<accession>A0A3M6XLQ7</accession>
<dbReference type="InterPro" id="IPR017907">
    <property type="entry name" value="Znf_RING_CS"/>
</dbReference>
<protein>
    <recommendedName>
        <fullName evidence="2">RBR-type E3 ubiquitin transferase</fullName>
        <ecNumber evidence="2">2.3.2.31</ecNumber>
    </recommendedName>
</protein>
<feature type="compositionally biased region" description="Basic and acidic residues" evidence="9">
    <location>
        <begin position="242"/>
        <end position="253"/>
    </location>
</feature>
<dbReference type="Pfam" id="PF01485">
    <property type="entry name" value="IBR"/>
    <property type="match status" value="2"/>
</dbReference>
<dbReference type="CDD" id="cd22584">
    <property type="entry name" value="Rcat_RBR_unk"/>
    <property type="match status" value="1"/>
</dbReference>
<dbReference type="VEuPathDB" id="FungiDB:BTJ68_13582"/>
<feature type="compositionally biased region" description="Basic and acidic residues" evidence="9">
    <location>
        <begin position="129"/>
        <end position="153"/>
    </location>
</feature>
<evidence type="ECO:0000256" key="3">
    <source>
        <dbReference type="ARBA" id="ARBA00022679"/>
    </source>
</evidence>
<dbReference type="GO" id="GO:0061630">
    <property type="term" value="F:ubiquitin protein ligase activity"/>
    <property type="evidence" value="ECO:0007669"/>
    <property type="project" value="UniProtKB-EC"/>
</dbReference>
<keyword evidence="6" id="KW-0863">Zinc-finger</keyword>
<dbReference type="PROSITE" id="PS51873">
    <property type="entry name" value="TRIAD"/>
    <property type="match status" value="1"/>
</dbReference>
<dbReference type="InterPro" id="IPR044066">
    <property type="entry name" value="TRIAD_supradom"/>
</dbReference>
<evidence type="ECO:0000256" key="6">
    <source>
        <dbReference type="ARBA" id="ARBA00022771"/>
    </source>
</evidence>
<evidence type="ECO:0000313" key="12">
    <source>
        <dbReference type="Proteomes" id="UP000282582"/>
    </source>
</evidence>
<evidence type="ECO:0000256" key="4">
    <source>
        <dbReference type="ARBA" id="ARBA00022723"/>
    </source>
</evidence>
<sequence>MPLRSNNPDLRQHLKHLGPSNVASKPKPTKYTSVKIKPGVSTIPENQAANGTNGQGQIPRRHSDVEPSVTHTSADESTSLLKKATDNASGGAAAVQASYGTHAEVASSRPRGSSEPERPMSAAEASQQAREHTSPGPESRKPASPKAEERSARPEYLQVPEKMVIGNSQDEDQVGDLRATSPGGSRSRRPARSGSITETTVDVDGVKKMVLDTHSSSDESPTTTNEASRSTSNLLGAFQGDGSRDEHSRETSPEKGGSGSNANGQQSGDAKKKKKKRDEATRHAIIEAQLEGLDAPTDPGDPDTLLAREVFSIELKRYRGTRPYAPASEPAQSEVANDINGQATEQHGLSVPSQKRLEWSFGREPTKRRFLEIWRWLTQCYAHASAQAGQHFSRRRAIKRSASPPVEDGNKRQKCLEHGEHGEGETQPSVATPPIQCAVCRDEAEYEDCNNFCQVPCEHWYCDDCLQRLFNLVLTDESLFPPRCCQKPFEYPAIKPHLPEELAALFEAKKEELGNKNRTYCSRPTCSAFIGMDHRDGRVAVCPDCKSETCMACKGPMHEDECPVDEALESVLKVAQDEDWQRCPDCKGMIELTFGCNHMTCPCSAEFCYVCTEPWKNCNCELWFEERLIDRAQTVANRGFAGGDVQAAAQRLLNDITCDHERAYNSANWRRFEFAAHCEECRERMPYYIFECRLCHLRCCRWCTMDRVRRRLPEDAIRRRQERRARAIMD</sequence>
<dbReference type="EMBL" id="QWIK01001947">
    <property type="protein sequence ID" value="RMX91536.1"/>
    <property type="molecule type" value="Genomic_DNA"/>
</dbReference>
<proteinExistence type="predicted"/>
<feature type="compositionally biased region" description="Polar residues" evidence="9">
    <location>
        <begin position="218"/>
        <end position="234"/>
    </location>
</feature>
<dbReference type="GO" id="GO:0016567">
    <property type="term" value="P:protein ubiquitination"/>
    <property type="evidence" value="ECO:0007669"/>
    <property type="project" value="InterPro"/>
</dbReference>
<keyword evidence="4" id="KW-0479">Metal-binding</keyword>
<dbReference type="InterPro" id="IPR031127">
    <property type="entry name" value="E3_UB_ligase_RBR"/>
</dbReference>
<dbReference type="PROSITE" id="PS00518">
    <property type="entry name" value="ZF_RING_1"/>
    <property type="match status" value="1"/>
</dbReference>
<evidence type="ECO:0000256" key="2">
    <source>
        <dbReference type="ARBA" id="ARBA00012251"/>
    </source>
</evidence>
<feature type="region of interest" description="Disordered" evidence="9">
    <location>
        <begin position="392"/>
        <end position="412"/>
    </location>
</feature>
<reference evidence="11 12" key="1">
    <citation type="journal article" date="2018" name="BMC Genomics">
        <title>Genomic evidence for intraspecific hybridization in a clonal and extremely halotolerant yeast.</title>
        <authorList>
            <person name="Gostincar C."/>
            <person name="Stajich J.E."/>
            <person name="Zupancic J."/>
            <person name="Zalar P."/>
            <person name="Gunde-Cimerman N."/>
        </authorList>
    </citation>
    <scope>NUCLEOTIDE SEQUENCE [LARGE SCALE GENOMIC DNA]</scope>
    <source>
        <strain evidence="11 12">EXF-6654</strain>
    </source>
</reference>
<evidence type="ECO:0000256" key="5">
    <source>
        <dbReference type="ARBA" id="ARBA00022737"/>
    </source>
</evidence>
<comment type="caution">
    <text evidence="11">The sequence shown here is derived from an EMBL/GenBank/DDBJ whole genome shotgun (WGS) entry which is preliminary data.</text>
</comment>
<evidence type="ECO:0000259" key="10">
    <source>
        <dbReference type="PROSITE" id="PS51873"/>
    </source>
</evidence>
<dbReference type="GO" id="GO:0008270">
    <property type="term" value="F:zinc ion binding"/>
    <property type="evidence" value="ECO:0007669"/>
    <property type="project" value="UniProtKB-KW"/>
</dbReference>
<dbReference type="CDD" id="cd20335">
    <property type="entry name" value="BRcat_RBR"/>
    <property type="match status" value="1"/>
</dbReference>
<feature type="domain" description="RING-type" evidence="10">
    <location>
        <begin position="433"/>
        <end position="630"/>
    </location>
</feature>
<dbReference type="Proteomes" id="UP000282582">
    <property type="component" value="Unassembled WGS sequence"/>
</dbReference>
<dbReference type="AlphaFoldDB" id="A0A3M6XLQ7"/>
<keyword evidence="3" id="KW-0808">Transferase</keyword>
<evidence type="ECO:0000256" key="7">
    <source>
        <dbReference type="ARBA" id="ARBA00022786"/>
    </source>
</evidence>
<comment type="catalytic activity">
    <reaction evidence="1">
        <text>[E2 ubiquitin-conjugating enzyme]-S-ubiquitinyl-L-cysteine + [acceptor protein]-L-lysine = [E2 ubiquitin-conjugating enzyme]-L-cysteine + [acceptor protein]-N(6)-ubiquitinyl-L-lysine.</text>
        <dbReference type="EC" id="2.3.2.31"/>
    </reaction>
</comment>
<gene>
    <name evidence="11" type="ORF">D0868_13933</name>
</gene>
<feature type="region of interest" description="Disordered" evidence="9">
    <location>
        <begin position="1"/>
        <end position="280"/>
    </location>
</feature>
<organism evidence="11 12">
    <name type="scientific">Hortaea werneckii</name>
    <name type="common">Black yeast</name>
    <name type="synonym">Cladosporium werneckii</name>
    <dbReference type="NCBI Taxonomy" id="91943"/>
    <lineage>
        <taxon>Eukaryota</taxon>
        <taxon>Fungi</taxon>
        <taxon>Dikarya</taxon>
        <taxon>Ascomycota</taxon>
        <taxon>Pezizomycotina</taxon>
        <taxon>Dothideomycetes</taxon>
        <taxon>Dothideomycetidae</taxon>
        <taxon>Mycosphaerellales</taxon>
        <taxon>Teratosphaeriaceae</taxon>
        <taxon>Hortaea</taxon>
    </lineage>
</organism>
<keyword evidence="7" id="KW-0833">Ubl conjugation pathway</keyword>
<evidence type="ECO:0000256" key="8">
    <source>
        <dbReference type="ARBA" id="ARBA00022833"/>
    </source>
</evidence>
<dbReference type="InterPro" id="IPR002867">
    <property type="entry name" value="IBR_dom"/>
</dbReference>
<evidence type="ECO:0000313" key="11">
    <source>
        <dbReference type="EMBL" id="RMX91536.1"/>
    </source>
</evidence>
<dbReference type="Gene3D" id="1.20.120.1750">
    <property type="match status" value="1"/>
</dbReference>
<dbReference type="SUPFAM" id="SSF57850">
    <property type="entry name" value="RING/U-box"/>
    <property type="match status" value="2"/>
</dbReference>
<dbReference type="EC" id="2.3.2.31" evidence="2"/>